<keyword evidence="1 4" id="KW-0805">Transcription regulation</keyword>
<accession>A0ABW8NE56</accession>
<sequence>MLLHHDGHDKSVASGGPWHGSTDLFTFIRLNHFDSSQSFRMKAPSKSPSSASLGKQPLPQRSLLSTPEGEQALRAEYEYLWRIERPKVTQEVSDAAKLGDRSENAEYIYGKRRLRQIDSRVRFLLKRLEALTVIDRPPADLNRVYFGAWVELEAEDEAIYRYRLVGEDEIDLKHGYISMDAPLARGLAGKYVDDEVIVRLPKGEQTYAILSVTYSRPAWDNKPDEVTHRWLT</sequence>
<dbReference type="HAMAP" id="MF_00105">
    <property type="entry name" value="GreA_GreB"/>
    <property type="match status" value="1"/>
</dbReference>
<evidence type="ECO:0000256" key="1">
    <source>
        <dbReference type="ARBA" id="ARBA00023015"/>
    </source>
</evidence>
<keyword evidence="3 4" id="KW-0804">Transcription</keyword>
<organism evidence="8 9">
    <name type="scientific">Oceanobacter antarcticus</name>
    <dbReference type="NCBI Taxonomy" id="3133425"/>
    <lineage>
        <taxon>Bacteria</taxon>
        <taxon>Pseudomonadati</taxon>
        <taxon>Pseudomonadota</taxon>
        <taxon>Gammaproteobacteria</taxon>
        <taxon>Oceanospirillales</taxon>
        <taxon>Oceanospirillaceae</taxon>
        <taxon>Oceanobacter</taxon>
    </lineage>
</organism>
<dbReference type="GO" id="GO:0003746">
    <property type="term" value="F:translation elongation factor activity"/>
    <property type="evidence" value="ECO:0007669"/>
    <property type="project" value="UniProtKB-KW"/>
</dbReference>
<evidence type="ECO:0000256" key="2">
    <source>
        <dbReference type="ARBA" id="ARBA00023125"/>
    </source>
</evidence>
<dbReference type="InterPro" id="IPR028624">
    <property type="entry name" value="Tscrpt_elong_fac_GreA/B"/>
</dbReference>
<dbReference type="InterPro" id="IPR006358">
    <property type="entry name" value="Tscrpt_elong_fac_GreB"/>
</dbReference>
<dbReference type="Proteomes" id="UP001620597">
    <property type="component" value="Unassembled WGS sequence"/>
</dbReference>
<keyword evidence="2 4" id="KW-0238">DNA-binding</keyword>
<keyword evidence="8" id="KW-0251">Elongation factor</keyword>
<dbReference type="Gene3D" id="3.10.50.30">
    <property type="entry name" value="Transcription elongation factor, GreA/GreB, C-terminal domain"/>
    <property type="match status" value="1"/>
</dbReference>
<proteinExistence type="inferred from homology"/>
<name>A0ABW8NE56_9GAMM</name>
<keyword evidence="9" id="KW-1185">Reference proteome</keyword>
<gene>
    <name evidence="4 8" type="primary">greB</name>
    <name evidence="8" type="ORF">WG929_02275</name>
</gene>
<dbReference type="InterPro" id="IPR023459">
    <property type="entry name" value="Tscrpt_elong_fac_GreA/B_fam"/>
</dbReference>
<evidence type="ECO:0000259" key="6">
    <source>
        <dbReference type="Pfam" id="PF01272"/>
    </source>
</evidence>
<dbReference type="PANTHER" id="PTHR30437:SF6">
    <property type="entry name" value="TRANSCRIPTION ELONGATION FACTOR GREB"/>
    <property type="match status" value="1"/>
</dbReference>
<dbReference type="NCBIfam" id="NF002506">
    <property type="entry name" value="PRK01885.1"/>
    <property type="match status" value="1"/>
</dbReference>
<reference evidence="8 9" key="1">
    <citation type="submission" date="2024-03" db="EMBL/GenBank/DDBJ databases">
        <title>High-quality draft genome sequence of Oceanobacter sp. wDCs-4.</title>
        <authorList>
            <person name="Dong C."/>
        </authorList>
    </citation>
    <scope>NUCLEOTIDE SEQUENCE [LARGE SCALE GENOMIC DNA]</scope>
    <source>
        <strain evidence="9">wDCs-4</strain>
    </source>
</reference>
<dbReference type="PANTHER" id="PTHR30437">
    <property type="entry name" value="TRANSCRIPTION ELONGATION FACTOR GREA"/>
    <property type="match status" value="1"/>
</dbReference>
<protein>
    <recommendedName>
        <fullName evidence="4">Transcription elongation factor GreB</fullName>
    </recommendedName>
    <alternativeName>
        <fullName evidence="4">Transcript cleavage factor GreB</fullName>
    </alternativeName>
</protein>
<dbReference type="SUPFAM" id="SSF46557">
    <property type="entry name" value="GreA transcript cleavage protein, N-terminal domain"/>
    <property type="match status" value="1"/>
</dbReference>
<dbReference type="SUPFAM" id="SSF54534">
    <property type="entry name" value="FKBP-like"/>
    <property type="match status" value="1"/>
</dbReference>
<comment type="caution">
    <text evidence="8">The sequence shown here is derived from an EMBL/GenBank/DDBJ whole genome shotgun (WGS) entry which is preliminary data.</text>
</comment>
<evidence type="ECO:0000256" key="3">
    <source>
        <dbReference type="ARBA" id="ARBA00023163"/>
    </source>
</evidence>
<dbReference type="RefSeq" id="WP_416204726.1">
    <property type="nucleotide sequence ID" value="NZ_JBBKTX010000002.1"/>
</dbReference>
<feature type="region of interest" description="Disordered" evidence="5">
    <location>
        <begin position="39"/>
        <end position="67"/>
    </location>
</feature>
<dbReference type="HAMAP" id="MF_00930">
    <property type="entry name" value="GreB"/>
    <property type="match status" value="1"/>
</dbReference>
<comment type="similarity">
    <text evidence="4">Belongs to the GreA/GreB family. GreB subfamily.</text>
</comment>
<evidence type="ECO:0000256" key="4">
    <source>
        <dbReference type="HAMAP-Rule" id="MF_00930"/>
    </source>
</evidence>
<comment type="function">
    <text evidence="4">Necessary for efficient RNA polymerase transcription elongation past template-encoded arresting sites. The arresting sites in DNA have the property of trapping a certain fraction of elongating RNA polymerases that pass through, resulting in locked ternary complexes. Cleavage of the nascent transcript by cleavage factors such as GreA or GreB allows the resumption of elongation from the new 3'terminus. GreB releases sequences of up to 9 nucleotides in length.</text>
</comment>
<dbReference type="Pfam" id="PF03449">
    <property type="entry name" value="GreA_GreB_N"/>
    <property type="match status" value="1"/>
</dbReference>
<dbReference type="InterPro" id="IPR036805">
    <property type="entry name" value="Tscrpt_elong_fac_GreA/B_N_sf"/>
</dbReference>
<feature type="domain" description="Transcription elongation factor GreA/GreB C-terminal" evidence="6">
    <location>
        <begin position="142"/>
        <end position="214"/>
    </location>
</feature>
<evidence type="ECO:0000259" key="7">
    <source>
        <dbReference type="Pfam" id="PF03449"/>
    </source>
</evidence>
<dbReference type="InterPro" id="IPR022691">
    <property type="entry name" value="Tscrpt_elong_fac_GreA/B_N"/>
</dbReference>
<evidence type="ECO:0000313" key="8">
    <source>
        <dbReference type="EMBL" id="MFK4751224.1"/>
    </source>
</evidence>
<keyword evidence="8" id="KW-0648">Protein biosynthesis</keyword>
<dbReference type="NCBIfam" id="TIGR01461">
    <property type="entry name" value="greB"/>
    <property type="match status" value="1"/>
</dbReference>
<feature type="domain" description="Transcription elongation factor GreA/GreB N-terminal" evidence="7">
    <location>
        <begin position="66"/>
        <end position="133"/>
    </location>
</feature>
<dbReference type="InterPro" id="IPR036953">
    <property type="entry name" value="GreA/GreB_C_sf"/>
</dbReference>
<dbReference type="EMBL" id="JBBKTX010000002">
    <property type="protein sequence ID" value="MFK4751224.1"/>
    <property type="molecule type" value="Genomic_DNA"/>
</dbReference>
<evidence type="ECO:0000256" key="5">
    <source>
        <dbReference type="SAM" id="MobiDB-lite"/>
    </source>
</evidence>
<feature type="compositionally biased region" description="Low complexity" evidence="5">
    <location>
        <begin position="42"/>
        <end position="52"/>
    </location>
</feature>
<dbReference type="Gene3D" id="1.10.287.180">
    <property type="entry name" value="Transcription elongation factor, GreA/GreB, N-terminal domain"/>
    <property type="match status" value="1"/>
</dbReference>
<dbReference type="InterPro" id="IPR001437">
    <property type="entry name" value="Tscrpt_elong_fac_GreA/B_C"/>
</dbReference>
<evidence type="ECO:0000313" key="9">
    <source>
        <dbReference type="Proteomes" id="UP001620597"/>
    </source>
</evidence>
<dbReference type="Pfam" id="PF01272">
    <property type="entry name" value="GreA_GreB"/>
    <property type="match status" value="1"/>
</dbReference>